<dbReference type="Proteomes" id="UP000673375">
    <property type="component" value="Unassembled WGS sequence"/>
</dbReference>
<accession>A0ABS4CJ87</accession>
<organism evidence="4 5">
    <name type="scientific">Enterococcus larvae</name>
    <dbReference type="NCBI Taxonomy" id="2794352"/>
    <lineage>
        <taxon>Bacteria</taxon>
        <taxon>Bacillati</taxon>
        <taxon>Bacillota</taxon>
        <taxon>Bacilli</taxon>
        <taxon>Lactobacillales</taxon>
        <taxon>Enterococcaceae</taxon>
        <taxon>Enterococcus</taxon>
    </lineage>
</organism>
<name>A0ABS4CJ87_9ENTE</name>
<evidence type="ECO:0000313" key="4">
    <source>
        <dbReference type="EMBL" id="MBP1046681.1"/>
    </source>
</evidence>
<gene>
    <name evidence="4" type="ORF">I6N96_10305</name>
</gene>
<dbReference type="PANTHER" id="PTHR34976">
    <property type="entry name" value="RIBONUCLEASE YQCG-RELATED"/>
    <property type="match status" value="1"/>
</dbReference>
<evidence type="ECO:0000313" key="5">
    <source>
        <dbReference type="Proteomes" id="UP000673375"/>
    </source>
</evidence>
<dbReference type="InterPro" id="IPR006829">
    <property type="entry name" value="LXG_dom"/>
</dbReference>
<evidence type="ECO:0000259" key="3">
    <source>
        <dbReference type="PROSITE" id="PS51756"/>
    </source>
</evidence>
<comment type="similarity">
    <text evidence="1">In the N-terminal section; belongs to the LXG family.</text>
</comment>
<comment type="caution">
    <text evidence="4">The sequence shown here is derived from an EMBL/GenBank/DDBJ whole genome shotgun (WGS) entry which is preliminary data.</text>
</comment>
<dbReference type="InterPro" id="IPR051768">
    <property type="entry name" value="Bact_secretion_toxin"/>
</dbReference>
<dbReference type="RefSeq" id="WP_209557467.1">
    <property type="nucleotide sequence ID" value="NZ_JAEDXU010000004.1"/>
</dbReference>
<proteinExistence type="inferred from homology"/>
<feature type="coiled-coil region" evidence="2">
    <location>
        <begin position="89"/>
        <end position="116"/>
    </location>
</feature>
<keyword evidence="2" id="KW-0175">Coiled coil</keyword>
<dbReference type="EMBL" id="JAEDXU010000004">
    <property type="protein sequence ID" value="MBP1046681.1"/>
    <property type="molecule type" value="Genomic_DNA"/>
</dbReference>
<keyword evidence="5" id="KW-1185">Reference proteome</keyword>
<dbReference type="PANTHER" id="PTHR34976:SF1">
    <property type="entry name" value="TOXIN BC_0920"/>
    <property type="match status" value="1"/>
</dbReference>
<sequence length="548" mass="62923">MSIDMYLDLSQQQGESISSVCSTNQNSYSNLSQAINAFVNDNQLEAAAYKNAKGYFSQVHVPLIKGAILLSEKIAECTQKFPKEYIESVDSISLKESELESELQAVEDTIVSWKRLRDVLKKADSNSSLSFFDWIIRINENRKNKLKDLLEKLRSFHATSPSIFSEIADLEIDLQSGLAEAQSGKGWDASTGRFSVDSLDMNWAKKINSTWDNIYSSEKAKFILMLQERYGYDEETAALIYKMRQGLDEKFPEMSEEEKDFLFNRILGEINYSGFNWDHTAGDLASYFSKMYEDERGYSYRIKKSLEEIFQDLGISKEEFAKLRYNIAVQHEFSGSTPKSAEDILKSDKDTYNSYKKKAEAAYGPLTNEQFNRLWNNNRKNFSNKADYTHQSVTTATILNDNWLLANLMGNRKELAGWRGDATREAEKTPSMGNDDYKADLDAVNISAIMKDKNLSYIEASNQYYAAISDGDYTRVEAFDKNTGIDYTTKEVLNSLSPPNYKKVGQNYVPVEKTEQEKWAYVKEHYPDSYNFLMSLKDNQNEMQSYYE</sequence>
<reference evidence="4 5" key="1">
    <citation type="submission" date="2020-12" db="EMBL/GenBank/DDBJ databases">
        <title>Vagococcus allomyrinae sp. nov. and Enterococcus lavae sp. nov., isolated from the larvae of Allomyrina dichotoma.</title>
        <authorList>
            <person name="Lee S.D."/>
        </authorList>
    </citation>
    <scope>NUCLEOTIDE SEQUENCE [LARGE SCALE GENOMIC DNA]</scope>
    <source>
        <strain evidence="4 5">BWM-S5</strain>
    </source>
</reference>
<dbReference type="PROSITE" id="PS51756">
    <property type="entry name" value="LXG"/>
    <property type="match status" value="1"/>
</dbReference>
<evidence type="ECO:0000256" key="1">
    <source>
        <dbReference type="ARBA" id="ARBA00034117"/>
    </source>
</evidence>
<feature type="domain" description="LXG" evidence="3">
    <location>
        <begin position="1"/>
        <end position="224"/>
    </location>
</feature>
<evidence type="ECO:0000256" key="2">
    <source>
        <dbReference type="SAM" id="Coils"/>
    </source>
</evidence>
<protein>
    <recommendedName>
        <fullName evidence="3">LXG domain-containing protein</fullName>
    </recommendedName>
</protein>